<dbReference type="AlphaFoldDB" id="A0A563D803"/>
<dbReference type="Pfam" id="PF07690">
    <property type="entry name" value="MFS_1"/>
    <property type="match status" value="1"/>
</dbReference>
<feature type="transmembrane region" description="Helical" evidence="4">
    <location>
        <begin position="217"/>
        <end position="237"/>
    </location>
</feature>
<evidence type="ECO:0000256" key="4">
    <source>
        <dbReference type="SAM" id="Phobius"/>
    </source>
</evidence>
<keyword evidence="7" id="KW-1185">Reference proteome</keyword>
<dbReference type="PROSITE" id="PS50850">
    <property type="entry name" value="MFS"/>
    <property type="match status" value="1"/>
</dbReference>
<feature type="transmembrane region" description="Helical" evidence="4">
    <location>
        <begin position="49"/>
        <end position="67"/>
    </location>
</feature>
<dbReference type="EMBL" id="SELH01000026">
    <property type="protein sequence ID" value="TWP26212.1"/>
    <property type="molecule type" value="Genomic_DNA"/>
</dbReference>
<evidence type="ECO:0000256" key="3">
    <source>
        <dbReference type="ARBA" id="ARBA00023136"/>
    </source>
</evidence>
<feature type="transmembrane region" description="Helical" evidence="4">
    <location>
        <begin position="12"/>
        <end position="29"/>
    </location>
</feature>
<evidence type="ECO:0000313" key="7">
    <source>
        <dbReference type="Proteomes" id="UP000319499"/>
    </source>
</evidence>
<protein>
    <submittedName>
        <fullName evidence="6">MFS transporter</fullName>
    </submittedName>
</protein>
<reference evidence="6 7" key="1">
    <citation type="submission" date="2019-02" db="EMBL/GenBank/DDBJ databases">
        <title>Apibacter muscae sp. nov.: a novel member of the house fly microbiota.</title>
        <authorList>
            <person name="Park R."/>
        </authorList>
    </citation>
    <scope>NUCLEOTIDE SEQUENCE [LARGE SCALE GENOMIC DNA]</scope>
    <source>
        <strain evidence="6 7">AL1</strain>
    </source>
</reference>
<dbReference type="SUPFAM" id="SSF103473">
    <property type="entry name" value="MFS general substrate transporter"/>
    <property type="match status" value="1"/>
</dbReference>
<name>A0A563D803_9FLAO</name>
<evidence type="ECO:0000256" key="2">
    <source>
        <dbReference type="ARBA" id="ARBA00022989"/>
    </source>
</evidence>
<feature type="transmembrane region" description="Helical" evidence="4">
    <location>
        <begin position="257"/>
        <end position="275"/>
    </location>
</feature>
<gene>
    <name evidence="6" type="ORF">ETU09_10970</name>
</gene>
<feature type="transmembrane region" description="Helical" evidence="4">
    <location>
        <begin position="102"/>
        <end position="124"/>
    </location>
</feature>
<evidence type="ECO:0000256" key="1">
    <source>
        <dbReference type="ARBA" id="ARBA00022692"/>
    </source>
</evidence>
<keyword evidence="1 4" id="KW-0812">Transmembrane</keyword>
<feature type="transmembrane region" description="Helical" evidence="4">
    <location>
        <begin position="369"/>
        <end position="389"/>
    </location>
</feature>
<evidence type="ECO:0000313" key="6">
    <source>
        <dbReference type="EMBL" id="TWP26212.1"/>
    </source>
</evidence>
<dbReference type="Gene3D" id="1.20.1250.20">
    <property type="entry name" value="MFS general substrate transporter like domains"/>
    <property type="match status" value="1"/>
</dbReference>
<dbReference type="InterPro" id="IPR036259">
    <property type="entry name" value="MFS_trans_sf"/>
</dbReference>
<proteinExistence type="predicted"/>
<evidence type="ECO:0000259" key="5">
    <source>
        <dbReference type="PROSITE" id="PS50850"/>
    </source>
</evidence>
<feature type="transmembrane region" description="Helical" evidence="4">
    <location>
        <begin position="136"/>
        <end position="154"/>
    </location>
</feature>
<dbReference type="PANTHER" id="PTHR42910">
    <property type="entry name" value="TRANSPORTER SCO4007-RELATED"/>
    <property type="match status" value="1"/>
</dbReference>
<accession>A0A563D803</accession>
<dbReference type="PANTHER" id="PTHR42910:SF1">
    <property type="entry name" value="MAJOR FACILITATOR SUPERFAMILY (MFS) PROFILE DOMAIN-CONTAINING PROTEIN"/>
    <property type="match status" value="1"/>
</dbReference>
<keyword evidence="3 4" id="KW-0472">Membrane</keyword>
<dbReference type="InterPro" id="IPR011701">
    <property type="entry name" value="MFS"/>
</dbReference>
<organism evidence="6 7">
    <name type="scientific">Apibacter muscae</name>
    <dbReference type="NCBI Taxonomy" id="2509004"/>
    <lineage>
        <taxon>Bacteria</taxon>
        <taxon>Pseudomonadati</taxon>
        <taxon>Bacteroidota</taxon>
        <taxon>Flavobacteriia</taxon>
        <taxon>Flavobacteriales</taxon>
        <taxon>Weeksellaceae</taxon>
        <taxon>Apibacter</taxon>
    </lineage>
</organism>
<dbReference type="InterPro" id="IPR020846">
    <property type="entry name" value="MFS_dom"/>
</dbReference>
<dbReference type="CDD" id="cd17324">
    <property type="entry name" value="MFS_NepI_like"/>
    <property type="match status" value="1"/>
</dbReference>
<sequence>MEIKNQPKLTNSILWLMTISTGLVVANNYYNQPLLGLMAKDFNVKESQISAITMCTQIGYAFGLFFFIPLGDRFKRKKLILIDFIFVIMSLLAMAVSKSVVLLFPISFVIGFTSVIPQLFVPMAASLAQPEERPKVVGIVMGGLLVGILGSRVLSGYVGDVWGWRTMYYIAAIIMIILFVLIYFKLPEVYPKFKGTYKQLMKSLFELFKKDPDLRMASLRGALAFGSLSAFWTPLVFHLEKNFQLSNGAASNISGKFGLVGACGAIVAVFIGKVIPKYNKKTLLTLFSALTLLSWFIFYWGGFSYLGLIVGVILVDIGVQATHITNQSIIFSSNPEASNRVNTIYMTSYFIGGSIGTALAANAFQYYNWFGVVFTGGFIALLLMIFHLYHIKSQKQVS</sequence>
<dbReference type="RefSeq" id="WP_146293570.1">
    <property type="nucleotide sequence ID" value="NZ_SELH01000026.1"/>
</dbReference>
<dbReference type="Proteomes" id="UP000319499">
    <property type="component" value="Unassembled WGS sequence"/>
</dbReference>
<keyword evidence="2 4" id="KW-1133">Transmembrane helix</keyword>
<comment type="caution">
    <text evidence="6">The sequence shown here is derived from an EMBL/GenBank/DDBJ whole genome shotgun (WGS) entry which is preliminary data.</text>
</comment>
<dbReference type="OrthoDB" id="9815356at2"/>
<feature type="domain" description="Major facilitator superfamily (MFS) profile" evidence="5">
    <location>
        <begin position="13"/>
        <end position="395"/>
    </location>
</feature>
<feature type="transmembrane region" description="Helical" evidence="4">
    <location>
        <begin position="79"/>
        <end position="96"/>
    </location>
</feature>
<feature type="transmembrane region" description="Helical" evidence="4">
    <location>
        <begin position="344"/>
        <end position="363"/>
    </location>
</feature>
<dbReference type="GO" id="GO:0022857">
    <property type="term" value="F:transmembrane transporter activity"/>
    <property type="evidence" value="ECO:0007669"/>
    <property type="project" value="InterPro"/>
</dbReference>
<feature type="transmembrane region" description="Helical" evidence="4">
    <location>
        <begin position="166"/>
        <end position="184"/>
    </location>
</feature>